<protein>
    <submittedName>
        <fullName evidence="3">DUF3274 domain-containing protein</fullName>
    </submittedName>
</protein>
<evidence type="ECO:0000313" key="4">
    <source>
        <dbReference type="Proteomes" id="UP000600307"/>
    </source>
</evidence>
<evidence type="ECO:0000259" key="1">
    <source>
        <dbReference type="Pfam" id="PF11678"/>
    </source>
</evidence>
<accession>A0ABS0DR07</accession>
<evidence type="ECO:0000259" key="2">
    <source>
        <dbReference type="Pfam" id="PF24322"/>
    </source>
</evidence>
<comment type="caution">
    <text evidence="3">The sequence shown here is derived from an EMBL/GenBank/DDBJ whole genome shotgun (WGS) entry which is preliminary data.</text>
</comment>
<dbReference type="Pfam" id="PF11678">
    <property type="entry name" value="Tle3_C"/>
    <property type="match status" value="1"/>
</dbReference>
<keyword evidence="4" id="KW-1185">Reference proteome</keyword>
<reference evidence="3 4" key="1">
    <citation type="submission" date="2020-11" db="EMBL/GenBank/DDBJ databases">
        <title>Taxonomic investigation of Rahnella spp.</title>
        <authorList>
            <person name="Lee S.D."/>
        </authorList>
    </citation>
    <scope>NUCLEOTIDE SEQUENCE [LARGE SCALE GENOMIC DNA]</scope>
    <source>
        <strain evidence="3 4">SAP-10</strain>
    </source>
</reference>
<sequence>MTDNTEKKTPPRPPVWLATGCIGVPTDAGPSMYVTKCAVPRPMPCIVILVHGVNDVGEAYQNQEKGIIAGLNQRLGRHDLTCHEWSEKEFQIRDADGKQQTCTNTDNTQREVLSDVASPVIPFYWGYKPVDHATYVADQEEYIKQMQKTYRSPETPLPYDAFQEYDKWIIKKHDRKNIDNYANVLDPNFAKGGGTFANATTNIPDMFGPGANGAMMGIPKAMSQNNAPDRTHPIYDNPHRIYQAFAAHRLADLIVQIRRNPTTEKDAINIVAHSQGTIITMLANMIVKSQGLAPADCVIFNHSPYSLENRIMEMGLPGNQQTTAAREKTFKNFCALMRTNARYQGGGDGLHSEADTQKLYDTICIKKAGPWYQDPRHRRNNFGKVYNYFCPNDQTVSLEPIQGFGWRGVPDKIANTIPNLRQRVFAQDELVGVKASGPYRFAGPITQGKGAYTGMAHWFTNAAYTFNDVTVTGEELPEPFIFELQGQRNQGEEKYRSKMSGPDIEIASANLASQTTVSERREVPPYQPFGTMQAGHNLTTNECRILSAYLYPAGQAVIETAVIIDVNGEKYFSYRRTKTREEVRKEIDEAQSTVLSQHSSIVMSDKAPAMAMAYDLAIGQCKSHVIEDGRFWRDLLHRADWRREYNPNDDTAEYYLSGKLNKDLIKKFMNNPDEYLPKGIFEVVNDYGPRTRIHAARYPAIHNQEVTIYQWPMPPMLTEKELKRT</sequence>
<dbReference type="InterPro" id="IPR056221">
    <property type="entry name" value="Tle3_ab_dom"/>
</dbReference>
<gene>
    <name evidence="3" type="ORF">IV431_11830</name>
</gene>
<dbReference type="EMBL" id="JADOBH010000002">
    <property type="protein sequence ID" value="MBF7956245.1"/>
    <property type="molecule type" value="Genomic_DNA"/>
</dbReference>
<dbReference type="Pfam" id="PF24322">
    <property type="entry name" value="Tle3"/>
    <property type="match status" value="1"/>
</dbReference>
<evidence type="ECO:0000313" key="3">
    <source>
        <dbReference type="EMBL" id="MBF7956245.1"/>
    </source>
</evidence>
<feature type="domain" description="T6SS Tle3 phospholipase effector alpha/beta" evidence="2">
    <location>
        <begin position="43"/>
        <end position="410"/>
    </location>
</feature>
<proteinExistence type="predicted"/>
<organism evidence="3 4">
    <name type="scientific">Rahnella victoriana</name>
    <dbReference type="NCBI Taxonomy" id="1510570"/>
    <lineage>
        <taxon>Bacteria</taxon>
        <taxon>Pseudomonadati</taxon>
        <taxon>Pseudomonadota</taxon>
        <taxon>Gammaproteobacteria</taxon>
        <taxon>Enterobacterales</taxon>
        <taxon>Yersiniaceae</taxon>
        <taxon>Rahnella</taxon>
    </lineage>
</organism>
<feature type="domain" description="Antibacterial effector protein Tle3 C-terminal" evidence="1">
    <location>
        <begin position="572"/>
        <end position="667"/>
    </location>
</feature>
<dbReference type="InterPro" id="IPR021692">
    <property type="entry name" value="Tle3_C"/>
</dbReference>
<dbReference type="Proteomes" id="UP000600307">
    <property type="component" value="Unassembled WGS sequence"/>
</dbReference>
<name>A0ABS0DR07_9GAMM</name>